<dbReference type="EMBL" id="JADQBC010000001">
    <property type="protein sequence ID" value="MBR8826311.1"/>
    <property type="molecule type" value="Genomic_DNA"/>
</dbReference>
<proteinExistence type="predicted"/>
<dbReference type="PANTHER" id="PTHR22990:SF15">
    <property type="entry name" value="F-BOX ONLY PROTEIN 10"/>
    <property type="match status" value="1"/>
</dbReference>
<comment type="pathway">
    <text evidence="1">Protein modification; protein ubiquitination.</text>
</comment>
<reference evidence="5" key="1">
    <citation type="submission" date="2021-02" db="EMBL/GenBank/DDBJ databases">
        <title>Metagenome analyses of Stigonema ocellatum DSM 106950, Chlorogloea purpurea SAG 13.99 and Gomphosphaeria aponina DSM 107014.</title>
        <authorList>
            <person name="Marter P."/>
            <person name="Huang S."/>
        </authorList>
    </citation>
    <scope>NUCLEOTIDE SEQUENCE</scope>
    <source>
        <strain evidence="5">JP213</strain>
    </source>
</reference>
<dbReference type="InterPro" id="IPR011459">
    <property type="entry name" value="DUF1565"/>
</dbReference>
<dbReference type="Gene3D" id="2.160.20.10">
    <property type="entry name" value="Single-stranded right-handed beta-helix, Pectin lyase-like"/>
    <property type="match status" value="1"/>
</dbReference>
<evidence type="ECO:0000256" key="2">
    <source>
        <dbReference type="ARBA" id="ARBA00022737"/>
    </source>
</evidence>
<dbReference type="SMART" id="SM00710">
    <property type="entry name" value="PbH1"/>
    <property type="match status" value="5"/>
</dbReference>
<dbReference type="InterPro" id="IPR011050">
    <property type="entry name" value="Pectin_lyase_fold/virulence"/>
</dbReference>
<dbReference type="InterPro" id="IPR006626">
    <property type="entry name" value="PbH1"/>
</dbReference>
<keyword evidence="2" id="KW-0677">Repeat</keyword>
<name>A0A941GUV6_9CHRO</name>
<sequence>MSRNSRVKFNLARLILGGIAIIIPLNLMPLADAQTIKLDYKQNREQAIVLHVNSAQGDDGQGKGTESLPLKTITHALKIAQPKTVIMLAPGIYSVETGEEFPLYLQTEVTIQGSPASLGHNIIIQGGGLFVIGPVKSQNVTIAALERARGITGITVINPDPRGYGLWIESANPHITHNTFTRNGSIGVAVNGKGAPTIAHNYFYNNGGNGLVIYGHAQPQVTDNEFENTGFGISVMENAAPLFRGNKLKGNKIGIILAGNAQAILRNNMIENSTENGLVAIAQSVVDLGRVNTPGGNTFRGNRLLDIKNSSENPINAFGNDLTGNTEGNINITKLASASTQSPSPRAPQFPSEKSDISIEVNAPASMSPLTNNPTEESEGIEIFVPPPETSSSIMYRVLVATKTNQDAEMIRLLFPDAFSTVYHGHSMLQVGLFSTEERATEALEDLKLNGFIGIIVNN</sequence>
<organism evidence="5 6">
    <name type="scientific">Gomphosphaeria aponina SAG 52.96 = DSM 107014</name>
    <dbReference type="NCBI Taxonomy" id="1521640"/>
    <lineage>
        <taxon>Bacteria</taxon>
        <taxon>Bacillati</taxon>
        <taxon>Cyanobacteriota</taxon>
        <taxon>Cyanophyceae</taxon>
        <taxon>Oscillatoriophycideae</taxon>
        <taxon>Chroococcales</taxon>
        <taxon>Gomphosphaeriaceae</taxon>
        <taxon>Gomphosphaeria</taxon>
    </lineage>
</organism>
<evidence type="ECO:0000256" key="3">
    <source>
        <dbReference type="ARBA" id="ARBA00022786"/>
    </source>
</evidence>
<evidence type="ECO:0000256" key="1">
    <source>
        <dbReference type="ARBA" id="ARBA00004906"/>
    </source>
</evidence>
<dbReference type="Gene3D" id="3.30.1910.20">
    <property type="entry name" value="asparaginyl-tRNA synthetase, N-terminal domain"/>
    <property type="match status" value="1"/>
</dbReference>
<dbReference type="InterPro" id="IPR022441">
    <property type="entry name" value="Para_beta_helix_rpt-2"/>
</dbReference>
<comment type="caution">
    <text evidence="5">The sequence shown here is derived from an EMBL/GenBank/DDBJ whole genome shotgun (WGS) entry which is preliminary data.</text>
</comment>
<feature type="domain" description="DUF1565" evidence="4">
    <location>
        <begin position="56"/>
        <end position="322"/>
    </location>
</feature>
<gene>
    <name evidence="5" type="ORF">DSM107014_00150</name>
</gene>
<dbReference type="PANTHER" id="PTHR22990">
    <property type="entry name" value="F-BOX ONLY PROTEIN"/>
    <property type="match status" value="1"/>
</dbReference>
<keyword evidence="3" id="KW-0833">Ubl conjugation pathway</keyword>
<dbReference type="Proteomes" id="UP000767446">
    <property type="component" value="Unassembled WGS sequence"/>
</dbReference>
<dbReference type="SUPFAM" id="SSF51126">
    <property type="entry name" value="Pectin lyase-like"/>
    <property type="match status" value="1"/>
</dbReference>
<evidence type="ECO:0000313" key="6">
    <source>
        <dbReference type="Proteomes" id="UP000767446"/>
    </source>
</evidence>
<dbReference type="AlphaFoldDB" id="A0A941GUV6"/>
<evidence type="ECO:0000259" key="4">
    <source>
        <dbReference type="Pfam" id="PF07602"/>
    </source>
</evidence>
<dbReference type="NCBIfam" id="TIGR03804">
    <property type="entry name" value="para_beta_helix"/>
    <property type="match status" value="1"/>
</dbReference>
<dbReference type="InterPro" id="IPR012334">
    <property type="entry name" value="Pectin_lyas_fold"/>
</dbReference>
<accession>A0A941GUV6</accession>
<dbReference type="Pfam" id="PF07602">
    <property type="entry name" value="DUF1565"/>
    <property type="match status" value="1"/>
</dbReference>
<protein>
    <submittedName>
        <fullName evidence="5">DUF1565 domain-containing protein</fullName>
    </submittedName>
</protein>
<evidence type="ECO:0000313" key="5">
    <source>
        <dbReference type="EMBL" id="MBR8826311.1"/>
    </source>
</evidence>
<dbReference type="InterPro" id="IPR051550">
    <property type="entry name" value="SCF-Subunits/Alg-Epimerases"/>
</dbReference>